<dbReference type="EMBL" id="LNGD01000187">
    <property type="protein sequence ID" value="KYC46679.1"/>
    <property type="molecule type" value="Genomic_DNA"/>
</dbReference>
<sequence length="174" mass="20355">MSIVVIAYPELKKKDYDKIQDLRSKYDTLYYDIVNPHFTIVFPVININKKELVPEIEEKCRDMKPIDFCLRCAVLNKDSFNDYWHIFLVPDEGFSDIVKLHDRLYSGKLKNELFLAIQYIPHLGIGNSTNANECKKLVDELNAMNFEICGKIKTLTIAEYKDDKINEIKTIELE</sequence>
<dbReference type="AlphaFoldDB" id="A0A150INS4"/>
<dbReference type="InterPro" id="IPR050580">
    <property type="entry name" value="2H_phosphoesterase_YjcG-like"/>
</dbReference>
<accession>A0A150INS4</accession>
<name>A0A150INS4_9EURY</name>
<evidence type="ECO:0008006" key="3">
    <source>
        <dbReference type="Google" id="ProtNLM"/>
    </source>
</evidence>
<comment type="caution">
    <text evidence="1">The sequence shown here is derived from an EMBL/GenBank/DDBJ whole genome shotgun (WGS) entry which is preliminary data.</text>
</comment>
<reference evidence="1 2" key="1">
    <citation type="journal article" date="2016" name="ISME J.">
        <title>Chasing the elusive Euryarchaeota class WSA2: genomes reveal a uniquely fastidious methyl-reducing methanogen.</title>
        <authorList>
            <person name="Nobu M.K."/>
            <person name="Narihiro T."/>
            <person name="Kuroda K."/>
            <person name="Mei R."/>
            <person name="Liu W.T."/>
        </authorList>
    </citation>
    <scope>NUCLEOTIDE SEQUENCE [LARGE SCALE GENOMIC DNA]</scope>
    <source>
        <strain evidence="1">U1lsi0528_Bin089</strain>
    </source>
</reference>
<protein>
    <recommendedName>
        <fullName evidence="3">2',5' RNA ligase family</fullName>
    </recommendedName>
</protein>
<proteinExistence type="predicted"/>
<evidence type="ECO:0000313" key="2">
    <source>
        <dbReference type="Proteomes" id="UP000075578"/>
    </source>
</evidence>
<evidence type="ECO:0000313" key="1">
    <source>
        <dbReference type="EMBL" id="KYC46679.1"/>
    </source>
</evidence>
<dbReference type="Pfam" id="PF13563">
    <property type="entry name" value="2_5_RNA_ligase2"/>
    <property type="match status" value="1"/>
</dbReference>
<gene>
    <name evidence="1" type="ORF">AMQ74_01770</name>
</gene>
<dbReference type="PANTHER" id="PTHR40037:SF1">
    <property type="entry name" value="PHOSPHOESTERASE SAOUHSC_00951-RELATED"/>
    <property type="match status" value="1"/>
</dbReference>
<organism evidence="1 2">
    <name type="scientific">Candidatus Methanofastidiosum methylothiophilum</name>
    <dbReference type="NCBI Taxonomy" id="1705564"/>
    <lineage>
        <taxon>Archaea</taxon>
        <taxon>Methanobacteriati</taxon>
        <taxon>Methanobacteriota</taxon>
        <taxon>Stenosarchaea group</taxon>
        <taxon>Candidatus Methanofastidiosia</taxon>
        <taxon>Candidatus Methanofastidiosales</taxon>
        <taxon>Candidatus Methanofastidiosaceae</taxon>
        <taxon>Candidatus Methanofastidiosum</taxon>
    </lineage>
</organism>
<dbReference type="PANTHER" id="PTHR40037">
    <property type="entry name" value="PHOSPHOESTERASE YJCG-RELATED"/>
    <property type="match status" value="1"/>
</dbReference>
<dbReference type="Proteomes" id="UP000075578">
    <property type="component" value="Unassembled WGS sequence"/>
</dbReference>
<dbReference type="Gene3D" id="3.90.1140.10">
    <property type="entry name" value="Cyclic phosphodiesterase"/>
    <property type="match status" value="1"/>
</dbReference>